<feature type="region of interest" description="Disordered" evidence="1">
    <location>
        <begin position="1"/>
        <end position="24"/>
    </location>
</feature>
<name>A0A0G2EKJ3_PHACM</name>
<dbReference type="AlphaFoldDB" id="A0A0G2EKJ3"/>
<dbReference type="Proteomes" id="UP000053317">
    <property type="component" value="Unassembled WGS sequence"/>
</dbReference>
<dbReference type="OrthoDB" id="5393115at2759"/>
<reference evidence="2 3" key="2">
    <citation type="submission" date="2015-05" db="EMBL/GenBank/DDBJ databases">
        <authorList>
            <person name="Morales-Cruz A."/>
            <person name="Amrine K.C."/>
            <person name="Cantu D."/>
        </authorList>
    </citation>
    <scope>NUCLEOTIDE SEQUENCE [LARGE SCALE GENOMIC DNA]</scope>
    <source>
        <strain evidence="2">UCRPC4</strain>
    </source>
</reference>
<gene>
    <name evidence="2" type="ORF">UCRPC4_g03204</name>
</gene>
<evidence type="ECO:0000313" key="3">
    <source>
        <dbReference type="Proteomes" id="UP000053317"/>
    </source>
</evidence>
<sequence>MARPDIHSNCRDGEDDEPGPIPYIQSQPFRLANIRAPLGSPAFSIGHGRHGSSSDIDGNSVRASRASSIVSTRTKVSINTLQEDARSNEDAQSIDLVIGGQSFRIARDGSSVTTSALQDSLPPYSPLGHRFITQDDTVSLMSAGNESLEAFSSERRRSRVNSVASDSTETAEQIENPDSGPISLDASTGPTNTEQTGPGPEELLASNDRPHSFVSVEHPTTTPTKGRSTSRPISLSSTEASNQPTPRRQGWWIVSAFSNLIGGNKNNVEDDKATLVGGNPSRHPLDDDNETVVGVSPIHQQIRDLDKFPRTQTFPQRPIDSSSPNAATTSITTRPLRPISSETFQIDPAASSSSSILPDTNEEVRSHYINMVRTIDHNYRIILHTRDKELANLRTRLNEIDQVYRAELRARDFTIDDLTAKLEYQEALMEAKLEQARHEVEDLWEQRWKDRDRHLMERMRRIEGDGERRVELAIEERDKEWEKRIREMGLNLQLAENNPDSEARMFYEARSQHESQQRPP</sequence>
<feature type="compositionally biased region" description="Polar residues" evidence="1">
    <location>
        <begin position="218"/>
        <end position="246"/>
    </location>
</feature>
<feature type="region of interest" description="Disordered" evidence="1">
    <location>
        <begin position="497"/>
        <end position="520"/>
    </location>
</feature>
<keyword evidence="3" id="KW-1185">Reference proteome</keyword>
<evidence type="ECO:0000256" key="1">
    <source>
        <dbReference type="SAM" id="MobiDB-lite"/>
    </source>
</evidence>
<organism evidence="2 3">
    <name type="scientific">Phaeomoniella chlamydospora</name>
    <name type="common">Phaeoacremonium chlamydosporum</name>
    <dbReference type="NCBI Taxonomy" id="158046"/>
    <lineage>
        <taxon>Eukaryota</taxon>
        <taxon>Fungi</taxon>
        <taxon>Dikarya</taxon>
        <taxon>Ascomycota</taxon>
        <taxon>Pezizomycotina</taxon>
        <taxon>Eurotiomycetes</taxon>
        <taxon>Chaetothyriomycetidae</taxon>
        <taxon>Phaeomoniellales</taxon>
        <taxon>Phaeomoniellaceae</taxon>
        <taxon>Phaeomoniella</taxon>
    </lineage>
</organism>
<feature type="compositionally biased region" description="Basic and acidic residues" evidence="1">
    <location>
        <begin position="501"/>
        <end position="520"/>
    </location>
</feature>
<accession>A0A0G2EKJ3</accession>
<reference evidence="2 3" key="1">
    <citation type="submission" date="2015-05" db="EMBL/GenBank/DDBJ databases">
        <title>Distinctive expansion of gene families associated with plant cell wall degradation and secondary metabolism in the genomes of grapevine trunk pathogens.</title>
        <authorList>
            <person name="Lawrence D.P."/>
            <person name="Travadon R."/>
            <person name="Rolshausen P.E."/>
            <person name="Baumgartner K."/>
        </authorList>
    </citation>
    <scope>NUCLEOTIDE SEQUENCE [LARGE SCALE GENOMIC DNA]</scope>
    <source>
        <strain evidence="2">UCRPC4</strain>
    </source>
</reference>
<feature type="region of interest" description="Disordered" evidence="1">
    <location>
        <begin position="309"/>
        <end position="340"/>
    </location>
</feature>
<dbReference type="EMBL" id="LCWF01000074">
    <property type="protein sequence ID" value="KKY22701.1"/>
    <property type="molecule type" value="Genomic_DNA"/>
</dbReference>
<feature type="compositionally biased region" description="Polar residues" evidence="1">
    <location>
        <begin position="310"/>
        <end position="333"/>
    </location>
</feature>
<evidence type="ECO:0000313" key="2">
    <source>
        <dbReference type="EMBL" id="KKY22701.1"/>
    </source>
</evidence>
<comment type="caution">
    <text evidence="2">The sequence shown here is derived from an EMBL/GenBank/DDBJ whole genome shotgun (WGS) entry which is preliminary data.</text>
</comment>
<proteinExistence type="predicted"/>
<feature type="compositionally biased region" description="Basic and acidic residues" evidence="1">
    <location>
        <begin position="1"/>
        <end position="12"/>
    </location>
</feature>
<feature type="region of interest" description="Disordered" evidence="1">
    <location>
        <begin position="149"/>
        <end position="247"/>
    </location>
</feature>
<feature type="compositionally biased region" description="Polar residues" evidence="1">
    <location>
        <begin position="185"/>
        <end position="196"/>
    </location>
</feature>
<protein>
    <submittedName>
        <fullName evidence="2">Uncharacterized protein</fullName>
    </submittedName>
</protein>